<evidence type="ECO:0000313" key="3">
    <source>
        <dbReference type="EMBL" id="MFC4493499.1"/>
    </source>
</evidence>
<keyword evidence="4" id="KW-1185">Reference proteome</keyword>
<evidence type="ECO:0000256" key="1">
    <source>
        <dbReference type="SAM" id="MobiDB-lite"/>
    </source>
</evidence>
<feature type="region of interest" description="Disordered" evidence="1">
    <location>
        <begin position="157"/>
        <end position="191"/>
    </location>
</feature>
<accession>A0ABV9A0N7</accession>
<name>A0ABV9A0N7_9ACTN</name>
<evidence type="ECO:0000313" key="4">
    <source>
        <dbReference type="Proteomes" id="UP001595997"/>
    </source>
</evidence>
<comment type="caution">
    <text evidence="3">The sequence shown here is derived from an EMBL/GenBank/DDBJ whole genome shotgun (WGS) entry which is preliminary data.</text>
</comment>
<dbReference type="EMBL" id="JBHSFH010000004">
    <property type="protein sequence ID" value="MFC4493499.1"/>
    <property type="molecule type" value="Genomic_DNA"/>
</dbReference>
<evidence type="ECO:0000256" key="2">
    <source>
        <dbReference type="SAM" id="Phobius"/>
    </source>
</evidence>
<feature type="transmembrane region" description="Helical" evidence="2">
    <location>
        <begin position="16"/>
        <end position="35"/>
    </location>
</feature>
<sequence length="217" mass="22806">MAAEADKRQGRRTVRGMVPSLAVVLLAAGFIYLFVPHDEDIDPVKRVGYRVELESARRAAPYPVLAPEGLPKSWRATSVRYEGDPSRSATWHLGFVTPDTQYAAIEQSDAARPERYVADVTQGARRTGGTSRVGGVEWTRYEGEKYDALVREVGAAGDGKGAAGEAGKGGTDKGDAGEDGRRNGGAGHTVVVTGTASFEQLGRLAAALSDGGGSGSR</sequence>
<feature type="compositionally biased region" description="Basic and acidic residues" evidence="1">
    <location>
        <begin position="170"/>
        <end position="182"/>
    </location>
</feature>
<dbReference type="InterPro" id="IPR025339">
    <property type="entry name" value="DUF4245"/>
</dbReference>
<reference evidence="4" key="1">
    <citation type="journal article" date="2019" name="Int. J. Syst. Evol. Microbiol.">
        <title>The Global Catalogue of Microorganisms (GCM) 10K type strain sequencing project: providing services to taxonomists for standard genome sequencing and annotation.</title>
        <authorList>
            <consortium name="The Broad Institute Genomics Platform"/>
            <consortium name="The Broad Institute Genome Sequencing Center for Infectious Disease"/>
            <person name="Wu L."/>
            <person name="Ma J."/>
        </authorList>
    </citation>
    <scope>NUCLEOTIDE SEQUENCE [LARGE SCALE GENOMIC DNA]</scope>
    <source>
        <strain evidence="4">CGMCC 4.7357</strain>
    </source>
</reference>
<keyword evidence="2" id="KW-0812">Transmembrane</keyword>
<feature type="compositionally biased region" description="Gly residues" evidence="1">
    <location>
        <begin position="157"/>
        <end position="169"/>
    </location>
</feature>
<keyword evidence="2" id="KW-1133">Transmembrane helix</keyword>
<keyword evidence="2" id="KW-0472">Membrane</keyword>
<gene>
    <name evidence="3" type="ORF">ACFPA8_05045</name>
</gene>
<dbReference type="RefSeq" id="WP_386442910.1">
    <property type="nucleotide sequence ID" value="NZ_JBHSFH010000004.1"/>
</dbReference>
<organism evidence="3 4">
    <name type="scientific">Streptomyces ovatisporus</name>
    <dbReference type="NCBI Taxonomy" id="1128682"/>
    <lineage>
        <taxon>Bacteria</taxon>
        <taxon>Bacillati</taxon>
        <taxon>Actinomycetota</taxon>
        <taxon>Actinomycetes</taxon>
        <taxon>Kitasatosporales</taxon>
        <taxon>Streptomycetaceae</taxon>
        <taxon>Streptomyces</taxon>
    </lineage>
</organism>
<protein>
    <submittedName>
        <fullName evidence="3">DUF4245 domain-containing protein</fullName>
    </submittedName>
</protein>
<proteinExistence type="predicted"/>
<dbReference type="Proteomes" id="UP001595997">
    <property type="component" value="Unassembled WGS sequence"/>
</dbReference>
<dbReference type="Pfam" id="PF14030">
    <property type="entry name" value="DUF4245"/>
    <property type="match status" value="1"/>
</dbReference>